<evidence type="ECO:0000313" key="3">
    <source>
        <dbReference type="Proteomes" id="UP000823769"/>
    </source>
</evidence>
<dbReference type="PROSITE" id="PS51178">
    <property type="entry name" value="PASTA"/>
    <property type="match status" value="2"/>
</dbReference>
<evidence type="ECO:0000259" key="1">
    <source>
        <dbReference type="PROSITE" id="PS51178"/>
    </source>
</evidence>
<organism evidence="2 3">
    <name type="scientific">Candidatus Cryptobacteroides avistercoris</name>
    <dbReference type="NCBI Taxonomy" id="2840758"/>
    <lineage>
        <taxon>Bacteria</taxon>
        <taxon>Pseudomonadati</taxon>
        <taxon>Bacteroidota</taxon>
        <taxon>Bacteroidia</taxon>
        <taxon>Bacteroidales</taxon>
        <taxon>Candidatus Cryptobacteroides</taxon>
    </lineage>
</organism>
<dbReference type="Pfam" id="PF03793">
    <property type="entry name" value="PASTA"/>
    <property type="match status" value="2"/>
</dbReference>
<comment type="caution">
    <text evidence="2">The sequence shown here is derived from an EMBL/GenBank/DDBJ whole genome shotgun (WGS) entry which is preliminary data.</text>
</comment>
<dbReference type="SMART" id="SM00740">
    <property type="entry name" value="PASTA"/>
    <property type="match status" value="2"/>
</dbReference>
<proteinExistence type="predicted"/>
<dbReference type="Proteomes" id="UP000823769">
    <property type="component" value="Unassembled WGS sequence"/>
</dbReference>
<dbReference type="AlphaFoldDB" id="A0A9D9NNW6"/>
<sequence length="276" mass="30108">MNIKGFFSNWIVRNLLLAALAVLLFVLAANLFLALVTQHGKEIIVPDFTNLTAQEASRVAASSGVEVVVVDSMYIKRLKPGAVYMQTPKAGEHVKEGRKIRLSVNTLKPKMVSMPSLVGISLRQAKAELQRNGLVLGKLVYVRDLATNNVISQQRFGRELLPGTPVPSGATINLVLGLSETDEMTFIPDLIGRRYQQAVDAVQESSLNIGSLVFDSSVTNYADSLNAFVYSQTPESHIQLINPETGRDSLVANAQRRGTEVSLYLTIDGNKLPAED</sequence>
<feature type="domain" description="PASTA" evidence="1">
    <location>
        <begin position="108"/>
        <end position="178"/>
    </location>
</feature>
<dbReference type="EMBL" id="JADILW010000039">
    <property type="protein sequence ID" value="MBO8479988.1"/>
    <property type="molecule type" value="Genomic_DNA"/>
</dbReference>
<dbReference type="Gene3D" id="3.30.10.20">
    <property type="match status" value="2"/>
</dbReference>
<dbReference type="InterPro" id="IPR005543">
    <property type="entry name" value="PASTA_dom"/>
</dbReference>
<dbReference type="CDD" id="cd06577">
    <property type="entry name" value="PASTA_pknB"/>
    <property type="match status" value="2"/>
</dbReference>
<feature type="domain" description="PASTA" evidence="1">
    <location>
        <begin position="40"/>
        <end position="106"/>
    </location>
</feature>
<accession>A0A9D9NNW6</accession>
<gene>
    <name evidence="2" type="ORF">IAB76_02605</name>
</gene>
<evidence type="ECO:0000313" key="2">
    <source>
        <dbReference type="EMBL" id="MBO8479988.1"/>
    </source>
</evidence>
<reference evidence="2" key="2">
    <citation type="journal article" date="2021" name="PeerJ">
        <title>Extensive microbial diversity within the chicken gut microbiome revealed by metagenomics and culture.</title>
        <authorList>
            <person name="Gilroy R."/>
            <person name="Ravi A."/>
            <person name="Getino M."/>
            <person name="Pursley I."/>
            <person name="Horton D.L."/>
            <person name="Alikhan N.F."/>
            <person name="Baker D."/>
            <person name="Gharbi K."/>
            <person name="Hall N."/>
            <person name="Watson M."/>
            <person name="Adriaenssens E.M."/>
            <person name="Foster-Nyarko E."/>
            <person name="Jarju S."/>
            <person name="Secka A."/>
            <person name="Antonio M."/>
            <person name="Oren A."/>
            <person name="Chaudhuri R.R."/>
            <person name="La Ragione R."/>
            <person name="Hildebrand F."/>
            <person name="Pallen M.J."/>
        </authorList>
    </citation>
    <scope>NUCLEOTIDE SEQUENCE</scope>
    <source>
        <strain evidence="2">B3-1481</strain>
    </source>
</reference>
<protein>
    <submittedName>
        <fullName evidence="2">PASTA domain-containing protein</fullName>
    </submittedName>
</protein>
<dbReference type="SUPFAM" id="SSF54184">
    <property type="entry name" value="Penicillin-binding protein 2x (pbp-2x), c-terminal domain"/>
    <property type="match status" value="1"/>
</dbReference>
<reference evidence="2" key="1">
    <citation type="submission" date="2020-10" db="EMBL/GenBank/DDBJ databases">
        <authorList>
            <person name="Gilroy R."/>
        </authorList>
    </citation>
    <scope>NUCLEOTIDE SEQUENCE</scope>
    <source>
        <strain evidence="2">B3-1481</strain>
    </source>
</reference>
<name>A0A9D9NNW6_9BACT</name>